<dbReference type="GO" id="GO:0005634">
    <property type="term" value="C:nucleus"/>
    <property type="evidence" value="ECO:0007669"/>
    <property type="project" value="UniProtKB-SubCell"/>
</dbReference>
<dbReference type="Pfam" id="PF23183">
    <property type="entry name" value="bHLH_NPAS4"/>
    <property type="match status" value="1"/>
</dbReference>
<dbReference type="GO" id="GO:0010557">
    <property type="term" value="P:positive regulation of macromolecule biosynthetic process"/>
    <property type="evidence" value="ECO:0007669"/>
    <property type="project" value="UniProtKB-ARBA"/>
</dbReference>
<comment type="caution">
    <text evidence="7">The sequence shown here is derived from an EMBL/GenBank/DDBJ whole genome shotgun (WGS) entry which is preliminary data.</text>
</comment>
<feature type="non-terminal residue" evidence="7">
    <location>
        <position position="1"/>
    </location>
</feature>
<gene>
    <name evidence="7" type="ORF">PMAYCL1PPCAC_29047</name>
</gene>
<evidence type="ECO:0000256" key="4">
    <source>
        <dbReference type="ARBA" id="ARBA00023163"/>
    </source>
</evidence>
<feature type="domain" description="PAS" evidence="6">
    <location>
        <begin position="175"/>
        <end position="243"/>
    </location>
</feature>
<evidence type="ECO:0000313" key="8">
    <source>
        <dbReference type="Proteomes" id="UP001328107"/>
    </source>
</evidence>
<reference evidence="8" key="1">
    <citation type="submission" date="2022-10" db="EMBL/GenBank/DDBJ databases">
        <title>Genome assembly of Pristionchus species.</title>
        <authorList>
            <person name="Yoshida K."/>
            <person name="Sommer R.J."/>
        </authorList>
    </citation>
    <scope>NUCLEOTIDE SEQUENCE [LARGE SCALE GENOMIC DNA]</scope>
    <source>
        <strain evidence="8">RS5460</strain>
    </source>
</reference>
<dbReference type="GO" id="GO:0000977">
    <property type="term" value="F:RNA polymerase II transcription regulatory region sequence-specific DNA binding"/>
    <property type="evidence" value="ECO:0007669"/>
    <property type="project" value="TreeGrafter"/>
</dbReference>
<evidence type="ECO:0000256" key="3">
    <source>
        <dbReference type="ARBA" id="ARBA00023125"/>
    </source>
</evidence>
<feature type="non-terminal residue" evidence="7">
    <location>
        <position position="330"/>
    </location>
</feature>
<evidence type="ECO:0000256" key="5">
    <source>
        <dbReference type="ARBA" id="ARBA00023242"/>
    </source>
</evidence>
<comment type="subcellular location">
    <subcellularLocation>
        <location evidence="1">Nucleus</location>
    </subcellularLocation>
</comment>
<evidence type="ECO:0000259" key="6">
    <source>
        <dbReference type="SMART" id="SM00091"/>
    </source>
</evidence>
<evidence type="ECO:0000313" key="7">
    <source>
        <dbReference type="EMBL" id="GMR58852.1"/>
    </source>
</evidence>
<dbReference type="EMBL" id="BTRK01000006">
    <property type="protein sequence ID" value="GMR58852.1"/>
    <property type="molecule type" value="Genomic_DNA"/>
</dbReference>
<dbReference type="InterPro" id="IPR056192">
    <property type="entry name" value="bHLH_NPAS4"/>
</dbReference>
<dbReference type="PANTHER" id="PTHR23043">
    <property type="entry name" value="HYPOXIA-INDUCIBLE FACTOR 1 ALPHA"/>
    <property type="match status" value="1"/>
</dbReference>
<keyword evidence="5" id="KW-0539">Nucleus</keyword>
<proteinExistence type="predicted"/>
<keyword evidence="4" id="KW-0804">Transcription</keyword>
<evidence type="ECO:0000256" key="1">
    <source>
        <dbReference type="ARBA" id="ARBA00004123"/>
    </source>
</evidence>
<dbReference type="AlphaFoldDB" id="A0AAN5DAW6"/>
<dbReference type="SMART" id="SM00091">
    <property type="entry name" value="PAS"/>
    <property type="match status" value="2"/>
</dbReference>
<dbReference type="InterPro" id="IPR035965">
    <property type="entry name" value="PAS-like_dom_sf"/>
</dbReference>
<evidence type="ECO:0000256" key="2">
    <source>
        <dbReference type="ARBA" id="ARBA00023015"/>
    </source>
</evidence>
<dbReference type="GO" id="GO:0000981">
    <property type="term" value="F:DNA-binding transcription factor activity, RNA polymerase II-specific"/>
    <property type="evidence" value="ECO:0007669"/>
    <property type="project" value="TreeGrafter"/>
</dbReference>
<keyword evidence="3" id="KW-0238">DNA-binding</keyword>
<dbReference type="InterPro" id="IPR000014">
    <property type="entry name" value="PAS"/>
</dbReference>
<dbReference type="PANTHER" id="PTHR23043:SF39">
    <property type="entry name" value="DYSFUSION, ISOFORM D"/>
    <property type="match status" value="1"/>
</dbReference>
<accession>A0AAN5DAW6</accession>
<dbReference type="Gene3D" id="3.30.450.20">
    <property type="entry name" value="PAS domain"/>
    <property type="match status" value="2"/>
</dbReference>
<organism evidence="7 8">
    <name type="scientific">Pristionchus mayeri</name>
    <dbReference type="NCBI Taxonomy" id="1317129"/>
    <lineage>
        <taxon>Eukaryota</taxon>
        <taxon>Metazoa</taxon>
        <taxon>Ecdysozoa</taxon>
        <taxon>Nematoda</taxon>
        <taxon>Chromadorea</taxon>
        <taxon>Rhabditida</taxon>
        <taxon>Rhabditina</taxon>
        <taxon>Diplogasteromorpha</taxon>
        <taxon>Diplogasteroidea</taxon>
        <taxon>Neodiplogasteridae</taxon>
        <taxon>Pristionchus</taxon>
    </lineage>
</organism>
<protein>
    <recommendedName>
        <fullName evidence="6">PAS domain-containing protein</fullName>
    </recommendedName>
</protein>
<sequence length="330" mass="37076">QINGEINRLREMLPLSETTRERLFQLQVMSLVCVYVRKELYTRKSCPSSLLLPFSLTDVTRTLPSFLILLSLQGKLYCMSDNASEHIGHSVEELMCQGDNLLDLVDLQDVPTVSSALGSLKSKTKHQISFLCRIGLNRVTKRQIHQKFLLFSGHRTHSPSSSTLFAATVSPLLNPENIDFLATGSTTVFTAKAGLDLKLTEMDTLGFHYFSMSRSVLFSSSLYSLVHPEDVRRLERKHRMLMEEPEGSVMVLVRLLTQPEFTYFHLVLTLTCLLPPNLPLLVSPEGTLLANSKTHFVAVAFQALTDDEGMAVLSQPSIYSTPLRRSRTDE</sequence>
<dbReference type="Proteomes" id="UP001328107">
    <property type="component" value="Unassembled WGS sequence"/>
</dbReference>
<dbReference type="SUPFAM" id="SSF55785">
    <property type="entry name" value="PYP-like sensor domain (PAS domain)"/>
    <property type="match status" value="1"/>
</dbReference>
<keyword evidence="2" id="KW-0805">Transcription regulation</keyword>
<feature type="domain" description="PAS" evidence="6">
    <location>
        <begin position="54"/>
        <end position="122"/>
    </location>
</feature>
<name>A0AAN5DAW6_9BILA</name>
<keyword evidence="8" id="KW-1185">Reference proteome</keyword>